<proteinExistence type="predicted"/>
<organism evidence="1 2">
    <name type="scientific">Callosobruchus maculatus</name>
    <name type="common">Southern cowpea weevil</name>
    <name type="synonym">Pulse bruchid</name>
    <dbReference type="NCBI Taxonomy" id="64391"/>
    <lineage>
        <taxon>Eukaryota</taxon>
        <taxon>Metazoa</taxon>
        <taxon>Ecdysozoa</taxon>
        <taxon>Arthropoda</taxon>
        <taxon>Hexapoda</taxon>
        <taxon>Insecta</taxon>
        <taxon>Pterygota</taxon>
        <taxon>Neoptera</taxon>
        <taxon>Endopterygota</taxon>
        <taxon>Coleoptera</taxon>
        <taxon>Polyphaga</taxon>
        <taxon>Cucujiformia</taxon>
        <taxon>Chrysomeloidea</taxon>
        <taxon>Chrysomelidae</taxon>
        <taxon>Bruchinae</taxon>
        <taxon>Bruchini</taxon>
        <taxon>Callosobruchus</taxon>
    </lineage>
</organism>
<name>A0A653C547_CALMS</name>
<sequence length="30" mass="3448">MIPDSSDMRTNAELSTHSQYFETINKQTAM</sequence>
<reference evidence="1 2" key="1">
    <citation type="submission" date="2019-01" db="EMBL/GenBank/DDBJ databases">
        <authorList>
            <person name="Sayadi A."/>
        </authorList>
    </citation>
    <scope>NUCLEOTIDE SEQUENCE [LARGE SCALE GENOMIC DNA]</scope>
</reference>
<dbReference type="Proteomes" id="UP000410492">
    <property type="component" value="Unassembled WGS sequence"/>
</dbReference>
<accession>A0A653C547</accession>
<keyword evidence="2" id="KW-1185">Reference proteome</keyword>
<evidence type="ECO:0000313" key="1">
    <source>
        <dbReference type="EMBL" id="VEN43002.1"/>
    </source>
</evidence>
<dbReference type="AlphaFoldDB" id="A0A653C547"/>
<dbReference type="EMBL" id="CAACVG010006994">
    <property type="protein sequence ID" value="VEN43002.1"/>
    <property type="molecule type" value="Genomic_DNA"/>
</dbReference>
<gene>
    <name evidence="1" type="ORF">CALMAC_LOCUS6295</name>
</gene>
<evidence type="ECO:0000313" key="2">
    <source>
        <dbReference type="Proteomes" id="UP000410492"/>
    </source>
</evidence>
<protein>
    <submittedName>
        <fullName evidence="1">Uncharacterized protein</fullName>
    </submittedName>
</protein>